<evidence type="ECO:0000313" key="4">
    <source>
        <dbReference type="EMBL" id="GAA4822623.1"/>
    </source>
</evidence>
<dbReference type="SUPFAM" id="SSF46689">
    <property type="entry name" value="Homeodomain-like"/>
    <property type="match status" value="1"/>
</dbReference>
<protein>
    <submittedName>
        <fullName evidence="4">TetR/AcrR family transcriptional regulator</fullName>
    </submittedName>
</protein>
<evidence type="ECO:0000313" key="5">
    <source>
        <dbReference type="Proteomes" id="UP001500839"/>
    </source>
</evidence>
<proteinExistence type="predicted"/>
<dbReference type="InterPro" id="IPR036271">
    <property type="entry name" value="Tet_transcr_reg_TetR-rel_C_sf"/>
</dbReference>
<accession>A0ABP9CZT7</accession>
<evidence type="ECO:0000256" key="2">
    <source>
        <dbReference type="PROSITE-ProRule" id="PRU00335"/>
    </source>
</evidence>
<keyword evidence="1 2" id="KW-0238">DNA-binding</keyword>
<sequence length="218" mass="24003">MTERLSERRYRGLPPEVRQADRRRRFREAGLDVFSDVGYMSSSVPEICRVAGLSTRQFYEEFTSREGLLLDLYQRINEEARSLVSQAMRQVDGGGVRAHVVAGVTAYIRALGDDPRRARLALTEAVGVNRNVDHERGRQRAEWTVLIETVGRELLPEGSTPLGGYHTAMVAYAGAVNAVVADWAKGEPRAPIGEVTDVLVPLLIAVLSLGDKQDEGAA</sequence>
<feature type="domain" description="HTH tetR-type" evidence="3">
    <location>
        <begin position="20"/>
        <end position="80"/>
    </location>
</feature>
<dbReference type="EMBL" id="BAABKQ010000001">
    <property type="protein sequence ID" value="GAA4822623.1"/>
    <property type="molecule type" value="Genomic_DNA"/>
</dbReference>
<feature type="DNA-binding region" description="H-T-H motif" evidence="2">
    <location>
        <begin position="43"/>
        <end position="62"/>
    </location>
</feature>
<dbReference type="InterPro" id="IPR001647">
    <property type="entry name" value="HTH_TetR"/>
</dbReference>
<dbReference type="Proteomes" id="UP001500839">
    <property type="component" value="Unassembled WGS sequence"/>
</dbReference>
<dbReference type="Pfam" id="PF00440">
    <property type="entry name" value="TetR_N"/>
    <property type="match status" value="1"/>
</dbReference>
<evidence type="ECO:0000256" key="1">
    <source>
        <dbReference type="ARBA" id="ARBA00023125"/>
    </source>
</evidence>
<reference evidence="5" key="1">
    <citation type="journal article" date="2019" name="Int. J. Syst. Evol. Microbiol.">
        <title>The Global Catalogue of Microorganisms (GCM) 10K type strain sequencing project: providing services to taxonomists for standard genome sequencing and annotation.</title>
        <authorList>
            <consortium name="The Broad Institute Genomics Platform"/>
            <consortium name="The Broad Institute Genome Sequencing Center for Infectious Disease"/>
            <person name="Wu L."/>
            <person name="Ma J."/>
        </authorList>
    </citation>
    <scope>NUCLEOTIDE SEQUENCE [LARGE SCALE GENOMIC DNA]</scope>
    <source>
        <strain evidence="5">JCM 18542</strain>
    </source>
</reference>
<dbReference type="Gene3D" id="1.10.357.10">
    <property type="entry name" value="Tetracycline Repressor, domain 2"/>
    <property type="match status" value="1"/>
</dbReference>
<dbReference type="PANTHER" id="PTHR30055:SF226">
    <property type="entry name" value="HTH-TYPE TRANSCRIPTIONAL REGULATOR PKSA"/>
    <property type="match status" value="1"/>
</dbReference>
<dbReference type="SUPFAM" id="SSF48498">
    <property type="entry name" value="Tetracyclin repressor-like, C-terminal domain"/>
    <property type="match status" value="1"/>
</dbReference>
<name>A0ABP9CZT7_9ACTN</name>
<dbReference type="PROSITE" id="PS50977">
    <property type="entry name" value="HTH_TETR_2"/>
    <property type="match status" value="1"/>
</dbReference>
<evidence type="ECO:0000259" key="3">
    <source>
        <dbReference type="PROSITE" id="PS50977"/>
    </source>
</evidence>
<organism evidence="4 5">
    <name type="scientific">Tomitella cavernea</name>
    <dbReference type="NCBI Taxonomy" id="1387982"/>
    <lineage>
        <taxon>Bacteria</taxon>
        <taxon>Bacillati</taxon>
        <taxon>Actinomycetota</taxon>
        <taxon>Actinomycetes</taxon>
        <taxon>Mycobacteriales</taxon>
        <taxon>Tomitella</taxon>
    </lineage>
</organism>
<dbReference type="InterPro" id="IPR050109">
    <property type="entry name" value="HTH-type_TetR-like_transc_reg"/>
</dbReference>
<comment type="caution">
    <text evidence="4">The sequence shown here is derived from an EMBL/GenBank/DDBJ whole genome shotgun (WGS) entry which is preliminary data.</text>
</comment>
<dbReference type="RefSeq" id="WP_200174001.1">
    <property type="nucleotide sequence ID" value="NZ_BAABKQ010000001.1"/>
</dbReference>
<dbReference type="InterPro" id="IPR009057">
    <property type="entry name" value="Homeodomain-like_sf"/>
</dbReference>
<keyword evidence="5" id="KW-1185">Reference proteome</keyword>
<dbReference type="PANTHER" id="PTHR30055">
    <property type="entry name" value="HTH-TYPE TRANSCRIPTIONAL REGULATOR RUTR"/>
    <property type="match status" value="1"/>
</dbReference>
<gene>
    <name evidence="4" type="ORF">GCM10023353_33990</name>
</gene>